<name>A0A8S5NUG7_9CAUD</name>
<evidence type="ECO:0000313" key="1">
    <source>
        <dbReference type="EMBL" id="DAD97898.1"/>
    </source>
</evidence>
<organism evidence="1">
    <name type="scientific">Myoviridae sp. ctkmZ20</name>
    <dbReference type="NCBI Taxonomy" id="2825166"/>
    <lineage>
        <taxon>Viruses</taxon>
        <taxon>Duplodnaviria</taxon>
        <taxon>Heunggongvirae</taxon>
        <taxon>Uroviricota</taxon>
        <taxon>Caudoviricetes</taxon>
    </lineage>
</organism>
<accession>A0A8S5NUG7</accession>
<proteinExistence type="predicted"/>
<reference evidence="1" key="1">
    <citation type="journal article" date="2021" name="Proc. Natl. Acad. Sci. U.S.A.">
        <title>A Catalog of Tens of Thousands of Viruses from Human Metagenomes Reveals Hidden Associations with Chronic Diseases.</title>
        <authorList>
            <person name="Tisza M.J."/>
            <person name="Buck C.B."/>
        </authorList>
    </citation>
    <scope>NUCLEOTIDE SEQUENCE</scope>
    <source>
        <strain evidence="1">CtkmZ20</strain>
    </source>
</reference>
<protein>
    <submittedName>
        <fullName evidence="1">Uncharacterized protein</fullName>
    </submittedName>
</protein>
<sequence>MERVVVSLFFPHNFGNLVVVCGLNSEREFILPQGTNCQKSREVSQ</sequence>
<dbReference type="EMBL" id="BK015248">
    <property type="protein sequence ID" value="DAD97898.1"/>
    <property type="molecule type" value="Genomic_DNA"/>
</dbReference>